<organism evidence="2 3">
    <name type="scientific">Plantibacter flavus</name>
    <dbReference type="NCBI Taxonomy" id="150123"/>
    <lineage>
        <taxon>Bacteria</taxon>
        <taxon>Bacillati</taxon>
        <taxon>Actinomycetota</taxon>
        <taxon>Actinomycetes</taxon>
        <taxon>Micrococcales</taxon>
        <taxon>Microbacteriaceae</taxon>
        <taxon>Plantibacter</taxon>
    </lineage>
</organism>
<dbReference type="Proteomes" id="UP000266915">
    <property type="component" value="Unassembled WGS sequence"/>
</dbReference>
<feature type="chain" id="PRO_5018741972" description="Lipoprotein" evidence="1">
    <location>
        <begin position="27"/>
        <end position="185"/>
    </location>
</feature>
<keyword evidence="3" id="KW-1185">Reference proteome</keyword>
<evidence type="ECO:0000256" key="1">
    <source>
        <dbReference type="SAM" id="SignalP"/>
    </source>
</evidence>
<feature type="signal peptide" evidence="1">
    <location>
        <begin position="1"/>
        <end position="26"/>
    </location>
</feature>
<proteinExistence type="predicted"/>
<evidence type="ECO:0000313" key="3">
    <source>
        <dbReference type="Proteomes" id="UP000266915"/>
    </source>
</evidence>
<evidence type="ECO:0008006" key="4">
    <source>
        <dbReference type="Google" id="ProtNLM"/>
    </source>
</evidence>
<dbReference type="PROSITE" id="PS51257">
    <property type="entry name" value="PROKAR_LIPOPROTEIN"/>
    <property type="match status" value="1"/>
</dbReference>
<name>A0A3N2BZ82_9MICO</name>
<accession>A0A3N2BZ82</accession>
<comment type="caution">
    <text evidence="2">The sequence shown here is derived from an EMBL/GenBank/DDBJ whole genome shotgun (WGS) entry which is preliminary data.</text>
</comment>
<gene>
    <name evidence="2" type="ORF">EDD42_0610</name>
</gene>
<sequence>MPRTSRFRSVSTIVLTAGLLALTACTGPEPAPPPQSSPPVFENEEEALAAVTETYQRFQELSFQILAEGGANPERISTLASDDVAQVEIDGYRRSAELGYAVTGTPSVQSVVLDLWLPHPDSLQIVARADVCVDISSVQVLDSAGASVVPADRATQSLWAVAIAYREADRSLFVSSKQKEKDQCN</sequence>
<dbReference type="AlphaFoldDB" id="A0A3N2BZ82"/>
<reference evidence="2 3" key="1">
    <citation type="submission" date="2018-11" db="EMBL/GenBank/DDBJ databases">
        <title>Sequencing the genomes of 1000 actinobacteria strains.</title>
        <authorList>
            <person name="Klenk H.-P."/>
        </authorList>
    </citation>
    <scope>NUCLEOTIDE SEQUENCE [LARGE SCALE GENOMIC DNA]</scope>
    <source>
        <strain evidence="2 3">DSM 14012</strain>
    </source>
</reference>
<protein>
    <recommendedName>
        <fullName evidence="4">Lipoprotein</fullName>
    </recommendedName>
</protein>
<evidence type="ECO:0000313" key="2">
    <source>
        <dbReference type="EMBL" id="ROR80569.1"/>
    </source>
</evidence>
<dbReference type="EMBL" id="RKHL01000001">
    <property type="protein sequence ID" value="ROR80569.1"/>
    <property type="molecule type" value="Genomic_DNA"/>
</dbReference>
<keyword evidence="1" id="KW-0732">Signal</keyword>